<evidence type="ECO:0008006" key="4">
    <source>
        <dbReference type="Google" id="ProtNLM"/>
    </source>
</evidence>
<comment type="caution">
    <text evidence="2">The sequence shown here is derived from an EMBL/GenBank/DDBJ whole genome shotgun (WGS) entry which is preliminary data.</text>
</comment>
<dbReference type="AlphaFoldDB" id="A0A4Z1NSB4"/>
<feature type="compositionally biased region" description="Low complexity" evidence="1">
    <location>
        <begin position="145"/>
        <end position="157"/>
    </location>
</feature>
<dbReference type="EMBL" id="SNSC02000019">
    <property type="protein sequence ID" value="TID16067.1"/>
    <property type="molecule type" value="Genomic_DNA"/>
</dbReference>
<feature type="region of interest" description="Disordered" evidence="1">
    <location>
        <begin position="1"/>
        <end position="79"/>
    </location>
</feature>
<dbReference type="Pfam" id="PF05032">
    <property type="entry name" value="Spo12"/>
    <property type="match status" value="1"/>
</dbReference>
<dbReference type="STRING" id="86259.A0A4Z1NSB4"/>
<keyword evidence="3" id="KW-1185">Reference proteome</keyword>
<sequence>MSSTNVLSERCSNIPVSPEKKDAKDSKEAPKSLEYHRQMLESRLKGEKLVPDISLQSSSSTNATTTTTTTTTNSSGAGAGVAKVAHAYRFLPLSSAEKAYVSPSDTIQSPATQKLAAFRTKHLKAAKPRSLFAKTTTKNAGDLASTSTSTNSSQDNN</sequence>
<feature type="compositionally biased region" description="Polar residues" evidence="1">
    <location>
        <begin position="1"/>
        <end position="15"/>
    </location>
</feature>
<evidence type="ECO:0000256" key="1">
    <source>
        <dbReference type="SAM" id="MobiDB-lite"/>
    </source>
</evidence>
<feature type="compositionally biased region" description="Low complexity" evidence="1">
    <location>
        <begin position="57"/>
        <end position="79"/>
    </location>
</feature>
<feature type="compositionally biased region" description="Basic and acidic residues" evidence="1">
    <location>
        <begin position="18"/>
        <end position="50"/>
    </location>
</feature>
<evidence type="ECO:0000313" key="3">
    <source>
        <dbReference type="Proteomes" id="UP000298493"/>
    </source>
</evidence>
<organism evidence="2 3">
    <name type="scientific">Venturia nashicola</name>
    <dbReference type="NCBI Taxonomy" id="86259"/>
    <lineage>
        <taxon>Eukaryota</taxon>
        <taxon>Fungi</taxon>
        <taxon>Dikarya</taxon>
        <taxon>Ascomycota</taxon>
        <taxon>Pezizomycotina</taxon>
        <taxon>Dothideomycetes</taxon>
        <taxon>Pleosporomycetidae</taxon>
        <taxon>Venturiales</taxon>
        <taxon>Venturiaceae</taxon>
        <taxon>Venturia</taxon>
    </lineage>
</organism>
<proteinExistence type="predicted"/>
<evidence type="ECO:0000313" key="2">
    <source>
        <dbReference type="EMBL" id="TID16067.1"/>
    </source>
</evidence>
<reference evidence="2 3" key="1">
    <citation type="submission" date="2019-04" db="EMBL/GenBank/DDBJ databases">
        <title>High contiguity whole genome sequence and gene annotation resource for two Venturia nashicola isolates.</title>
        <authorList>
            <person name="Prokchorchik M."/>
            <person name="Won K."/>
            <person name="Lee Y."/>
            <person name="Choi E.D."/>
            <person name="Segonzac C."/>
            <person name="Sohn K.H."/>
        </authorList>
    </citation>
    <scope>NUCLEOTIDE SEQUENCE [LARGE SCALE GENOMIC DNA]</scope>
    <source>
        <strain evidence="2 3">PRI2</strain>
    </source>
</reference>
<feature type="region of interest" description="Disordered" evidence="1">
    <location>
        <begin position="129"/>
        <end position="157"/>
    </location>
</feature>
<dbReference type="Proteomes" id="UP000298493">
    <property type="component" value="Unassembled WGS sequence"/>
</dbReference>
<gene>
    <name evidence="2" type="ORF">E6O75_ATG09125</name>
</gene>
<accession>A0A4Z1NSB4</accession>
<protein>
    <recommendedName>
        <fullName evidence="4">Spo12-like protein</fullName>
    </recommendedName>
</protein>
<dbReference type="InterPro" id="IPR007727">
    <property type="entry name" value="Spo12"/>
</dbReference>
<name>A0A4Z1NSB4_9PEZI</name>